<organism evidence="2 3">
    <name type="scientific">Didymodactylos carnosus</name>
    <dbReference type="NCBI Taxonomy" id="1234261"/>
    <lineage>
        <taxon>Eukaryota</taxon>
        <taxon>Metazoa</taxon>
        <taxon>Spiralia</taxon>
        <taxon>Gnathifera</taxon>
        <taxon>Rotifera</taxon>
        <taxon>Eurotatoria</taxon>
        <taxon>Bdelloidea</taxon>
        <taxon>Philodinida</taxon>
        <taxon>Philodinidae</taxon>
        <taxon>Didymodactylos</taxon>
    </lineage>
</organism>
<dbReference type="EMBL" id="CAJNOK010040084">
    <property type="protein sequence ID" value="CAF1548881.1"/>
    <property type="molecule type" value="Genomic_DNA"/>
</dbReference>
<evidence type="ECO:0008006" key="4">
    <source>
        <dbReference type="Google" id="ProtNLM"/>
    </source>
</evidence>
<proteinExistence type="predicted"/>
<name>A0A8S2UDQ3_9BILA</name>
<dbReference type="Proteomes" id="UP000677228">
    <property type="component" value="Unassembled WGS sequence"/>
</dbReference>
<evidence type="ECO:0000313" key="1">
    <source>
        <dbReference type="EMBL" id="CAF1548881.1"/>
    </source>
</evidence>
<evidence type="ECO:0000313" key="3">
    <source>
        <dbReference type="Proteomes" id="UP000682733"/>
    </source>
</evidence>
<dbReference type="SUPFAM" id="SSF52047">
    <property type="entry name" value="RNI-like"/>
    <property type="match status" value="1"/>
</dbReference>
<comment type="caution">
    <text evidence="2">The sequence shown here is derived from an EMBL/GenBank/DDBJ whole genome shotgun (WGS) entry which is preliminary data.</text>
</comment>
<dbReference type="AlphaFoldDB" id="A0A8S2UDQ3"/>
<reference evidence="2" key="1">
    <citation type="submission" date="2021-02" db="EMBL/GenBank/DDBJ databases">
        <authorList>
            <person name="Nowell W R."/>
        </authorList>
    </citation>
    <scope>NUCLEOTIDE SEQUENCE</scope>
</reference>
<sequence>MSKLEQLPVEIICAIFQRLTPCSLYRSFFNQNQRLNDIIRLCYATIRLSSSTNADFRFYCEKILVHMINLQQIVSLSLTSKHNRFKQFHALFNIEKCTNIRELSLVYLSSSDAKEVQDILPKLRSSLTTIKILFLYCEEFHEQRLLEMIFCRQTMPSLKSCDITYRDGLIQNFTKSTTSNIENLNIRYISIKELILLFQYLPKLKRLYAYSATHFRHLVYSDHLRPSVLLKTLTHLKLHYVLPPYNLIEILFRRTQGSPTSPFFEYRISTPNEKLCSKFR</sequence>
<evidence type="ECO:0000313" key="2">
    <source>
        <dbReference type="EMBL" id="CAF4338568.1"/>
    </source>
</evidence>
<dbReference type="Proteomes" id="UP000682733">
    <property type="component" value="Unassembled WGS sequence"/>
</dbReference>
<dbReference type="EMBL" id="CAJOBA010062525">
    <property type="protein sequence ID" value="CAF4338568.1"/>
    <property type="molecule type" value="Genomic_DNA"/>
</dbReference>
<accession>A0A8S2UDQ3</accession>
<dbReference type="Gene3D" id="3.80.10.10">
    <property type="entry name" value="Ribonuclease Inhibitor"/>
    <property type="match status" value="1"/>
</dbReference>
<protein>
    <recommendedName>
        <fullName evidence="4">F-box domain-containing protein</fullName>
    </recommendedName>
</protein>
<gene>
    <name evidence="1" type="ORF">OVA965_LOCUS39178</name>
    <name evidence="2" type="ORF">TMI583_LOCUS40451</name>
</gene>
<dbReference type="InterPro" id="IPR032675">
    <property type="entry name" value="LRR_dom_sf"/>
</dbReference>